<sequence length="54" mass="5943">MKCRRTWLPSGAPNRQQMRSKIFDAVFCKAAMGSPFIAKKCLTALAEALSVRVG</sequence>
<name>A0ABS6D4Y7_9FIRM</name>
<dbReference type="Proteomes" id="UP000723714">
    <property type="component" value="Unassembled WGS sequence"/>
</dbReference>
<evidence type="ECO:0000313" key="2">
    <source>
        <dbReference type="Proteomes" id="UP000723714"/>
    </source>
</evidence>
<protein>
    <submittedName>
        <fullName evidence="1">Uncharacterized protein</fullName>
    </submittedName>
</protein>
<dbReference type="EMBL" id="JABACJ020000011">
    <property type="protein sequence ID" value="MBU3876662.1"/>
    <property type="molecule type" value="Genomic_DNA"/>
</dbReference>
<accession>A0ABS6D4Y7</accession>
<proteinExistence type="predicted"/>
<reference evidence="1 2" key="1">
    <citation type="submission" date="2021-06" db="EMBL/GenBank/DDBJ databases">
        <title>Faecalicatena sp. nov. isolated from porcine feces.</title>
        <authorList>
            <person name="Oh B.S."/>
            <person name="Lee J.H."/>
        </authorList>
    </citation>
    <scope>NUCLEOTIDE SEQUENCE [LARGE SCALE GENOMIC DNA]</scope>
    <source>
        <strain evidence="1 2">AGMB00832</strain>
    </source>
</reference>
<keyword evidence="2" id="KW-1185">Reference proteome</keyword>
<comment type="caution">
    <text evidence="1">The sequence shown here is derived from an EMBL/GenBank/DDBJ whole genome shotgun (WGS) entry which is preliminary data.</text>
</comment>
<evidence type="ECO:0000313" key="1">
    <source>
        <dbReference type="EMBL" id="MBU3876662.1"/>
    </source>
</evidence>
<organism evidence="1 2">
    <name type="scientific">Faecalicatena faecalis</name>
    <dbReference type="NCBI Taxonomy" id="2726362"/>
    <lineage>
        <taxon>Bacteria</taxon>
        <taxon>Bacillati</taxon>
        <taxon>Bacillota</taxon>
        <taxon>Clostridia</taxon>
        <taxon>Lachnospirales</taxon>
        <taxon>Lachnospiraceae</taxon>
        <taxon>Faecalicatena</taxon>
    </lineage>
</organism>
<gene>
    <name evidence="1" type="ORF">HGO97_012690</name>
</gene>
<dbReference type="RefSeq" id="WP_216242202.1">
    <property type="nucleotide sequence ID" value="NZ_JABACJ020000011.1"/>
</dbReference>